<proteinExistence type="predicted"/>
<gene>
    <name evidence="2" type="ORF">B0J13DRAFT_530372</name>
</gene>
<keyword evidence="1" id="KW-0812">Transmembrane</keyword>
<protein>
    <submittedName>
        <fullName evidence="2">Uncharacterized protein</fullName>
    </submittedName>
</protein>
<sequence length="103" mass="10907">MARATTRQASVAPEAHLPIDGHSFARKHSYGYWAKSDFWYWCPASNSSTNGVLSVAAKAGIGGVVGGGVLLLIIVMTLFVWKRKRARGVVSTAGDDASASVLQ</sequence>
<keyword evidence="3" id="KW-1185">Reference proteome</keyword>
<comment type="caution">
    <text evidence="2">The sequence shown here is derived from an EMBL/GenBank/DDBJ whole genome shotgun (WGS) entry which is preliminary data.</text>
</comment>
<dbReference type="EMBL" id="JAGMUU010000021">
    <property type="protein sequence ID" value="KAH7129596.1"/>
    <property type="molecule type" value="Genomic_DNA"/>
</dbReference>
<evidence type="ECO:0000313" key="2">
    <source>
        <dbReference type="EMBL" id="KAH7129596.1"/>
    </source>
</evidence>
<accession>A0A9P9E431</accession>
<evidence type="ECO:0000256" key="1">
    <source>
        <dbReference type="SAM" id="Phobius"/>
    </source>
</evidence>
<feature type="transmembrane region" description="Helical" evidence="1">
    <location>
        <begin position="59"/>
        <end position="81"/>
    </location>
</feature>
<dbReference type="AlphaFoldDB" id="A0A9P9E431"/>
<reference evidence="2" key="1">
    <citation type="journal article" date="2021" name="Nat. Commun.">
        <title>Genetic determinants of endophytism in the Arabidopsis root mycobiome.</title>
        <authorList>
            <person name="Mesny F."/>
            <person name="Miyauchi S."/>
            <person name="Thiergart T."/>
            <person name="Pickel B."/>
            <person name="Atanasova L."/>
            <person name="Karlsson M."/>
            <person name="Huettel B."/>
            <person name="Barry K.W."/>
            <person name="Haridas S."/>
            <person name="Chen C."/>
            <person name="Bauer D."/>
            <person name="Andreopoulos W."/>
            <person name="Pangilinan J."/>
            <person name="LaButti K."/>
            <person name="Riley R."/>
            <person name="Lipzen A."/>
            <person name="Clum A."/>
            <person name="Drula E."/>
            <person name="Henrissat B."/>
            <person name="Kohler A."/>
            <person name="Grigoriev I.V."/>
            <person name="Martin F.M."/>
            <person name="Hacquard S."/>
        </authorList>
    </citation>
    <scope>NUCLEOTIDE SEQUENCE</scope>
    <source>
        <strain evidence="2">MPI-CAGE-AT-0021</strain>
    </source>
</reference>
<dbReference type="Proteomes" id="UP000717696">
    <property type="component" value="Unassembled WGS sequence"/>
</dbReference>
<keyword evidence="1" id="KW-0472">Membrane</keyword>
<name>A0A9P9E431_9HYPO</name>
<evidence type="ECO:0000313" key="3">
    <source>
        <dbReference type="Proteomes" id="UP000717696"/>
    </source>
</evidence>
<keyword evidence="1" id="KW-1133">Transmembrane helix</keyword>
<organism evidence="2 3">
    <name type="scientific">Dactylonectria estremocensis</name>
    <dbReference type="NCBI Taxonomy" id="1079267"/>
    <lineage>
        <taxon>Eukaryota</taxon>
        <taxon>Fungi</taxon>
        <taxon>Dikarya</taxon>
        <taxon>Ascomycota</taxon>
        <taxon>Pezizomycotina</taxon>
        <taxon>Sordariomycetes</taxon>
        <taxon>Hypocreomycetidae</taxon>
        <taxon>Hypocreales</taxon>
        <taxon>Nectriaceae</taxon>
        <taxon>Dactylonectria</taxon>
    </lineage>
</organism>